<dbReference type="InterPro" id="IPR046960">
    <property type="entry name" value="PPR_At4g14850-like_plant"/>
</dbReference>
<dbReference type="Proteomes" id="UP001085076">
    <property type="component" value="Miscellaneous, Linkage group lg09"/>
</dbReference>
<dbReference type="InterPro" id="IPR011990">
    <property type="entry name" value="TPR-like_helical_dom_sf"/>
</dbReference>
<comment type="caution">
    <text evidence="3">The sequence shown here is derived from an EMBL/GenBank/DDBJ whole genome shotgun (WGS) entry which is preliminary data.</text>
</comment>
<dbReference type="GO" id="GO:0003723">
    <property type="term" value="F:RNA binding"/>
    <property type="evidence" value="ECO:0007669"/>
    <property type="project" value="InterPro"/>
</dbReference>
<evidence type="ECO:0000313" key="4">
    <source>
        <dbReference type="Proteomes" id="UP001085076"/>
    </source>
</evidence>
<proteinExistence type="predicted"/>
<dbReference type="GO" id="GO:0009451">
    <property type="term" value="P:RNA modification"/>
    <property type="evidence" value="ECO:0007669"/>
    <property type="project" value="InterPro"/>
</dbReference>
<dbReference type="Pfam" id="PF01535">
    <property type="entry name" value="PPR"/>
    <property type="match status" value="2"/>
</dbReference>
<dbReference type="Gene3D" id="1.25.40.10">
    <property type="entry name" value="Tetratricopeptide repeat domain"/>
    <property type="match status" value="2"/>
</dbReference>
<organism evidence="3 4">
    <name type="scientific">Dioscorea zingiberensis</name>
    <dbReference type="NCBI Taxonomy" id="325984"/>
    <lineage>
        <taxon>Eukaryota</taxon>
        <taxon>Viridiplantae</taxon>
        <taxon>Streptophyta</taxon>
        <taxon>Embryophyta</taxon>
        <taxon>Tracheophyta</taxon>
        <taxon>Spermatophyta</taxon>
        <taxon>Magnoliopsida</taxon>
        <taxon>Liliopsida</taxon>
        <taxon>Dioscoreales</taxon>
        <taxon>Dioscoreaceae</taxon>
        <taxon>Dioscorea</taxon>
    </lineage>
</organism>
<keyword evidence="1" id="KW-0677">Repeat</keyword>
<reference evidence="3" key="2">
    <citation type="journal article" date="2022" name="Hortic Res">
        <title>The genome of Dioscorea zingiberensis sheds light on the biosynthesis, origin and evolution of the medicinally important diosgenin saponins.</title>
        <authorList>
            <person name="Li Y."/>
            <person name="Tan C."/>
            <person name="Li Z."/>
            <person name="Guo J."/>
            <person name="Li S."/>
            <person name="Chen X."/>
            <person name="Wang C."/>
            <person name="Dai X."/>
            <person name="Yang H."/>
            <person name="Song W."/>
            <person name="Hou L."/>
            <person name="Xu J."/>
            <person name="Tong Z."/>
            <person name="Xu A."/>
            <person name="Yuan X."/>
            <person name="Wang W."/>
            <person name="Yang Q."/>
            <person name="Chen L."/>
            <person name="Sun Z."/>
            <person name="Wang K."/>
            <person name="Pan B."/>
            <person name="Chen J."/>
            <person name="Bao Y."/>
            <person name="Liu F."/>
            <person name="Qi X."/>
            <person name="Gang D.R."/>
            <person name="Wen J."/>
            <person name="Li J."/>
        </authorList>
    </citation>
    <scope>NUCLEOTIDE SEQUENCE</scope>
    <source>
        <strain evidence="3">Dzin_1.0</strain>
    </source>
</reference>
<protein>
    <recommendedName>
        <fullName evidence="5">Pentatricopeptide repeat-containing protein</fullName>
    </recommendedName>
</protein>
<name>A0A9D5H429_9LILI</name>
<evidence type="ECO:0000313" key="3">
    <source>
        <dbReference type="EMBL" id="KAJ0962670.1"/>
    </source>
</evidence>
<dbReference type="EMBL" id="JAGGNH010000009">
    <property type="protein sequence ID" value="KAJ0962670.1"/>
    <property type="molecule type" value="Genomic_DNA"/>
</dbReference>
<feature type="region of interest" description="Disordered" evidence="2">
    <location>
        <begin position="334"/>
        <end position="355"/>
    </location>
</feature>
<accession>A0A9D5H429</accession>
<reference evidence="3" key="1">
    <citation type="submission" date="2021-03" db="EMBL/GenBank/DDBJ databases">
        <authorList>
            <person name="Li Z."/>
            <person name="Yang C."/>
        </authorList>
    </citation>
    <scope>NUCLEOTIDE SEQUENCE</scope>
    <source>
        <strain evidence="3">Dzin_1.0</strain>
        <tissue evidence="3">Leaf</tissue>
    </source>
</reference>
<gene>
    <name evidence="3" type="ORF">J5N97_027792</name>
</gene>
<sequence>MLKLQSFADLFVGSSLIALCVKCGELEFAKKLFFGWPHLSVTSWNALLKGYAHVSDEKKVVSPYWKLTDLETRRNKLTLSIVLKFCSRSGDARHGGVVHSLVIKIGLNIHEYLGCALVGKYSKSGLVEDAYKIFARIKARFIAVWSVMISSFDNQGVGVEVVELFRNMNHVGVKPNQFTLSTIASVASLIASEKFSARIHAFILKSGFSMDNILGNIVLNMYIKSGNVQDGCMVLNELADRDTISWIALLPGFHNGPHCEEVNVVADDELAVMLEAEVAVGAVARCVGSLDSFACVGDDKVAVGFEEELEVAIYEVLAGGDDFTAIKDVVGERDGEGREEKEEEKMRDWGRDIAI</sequence>
<dbReference type="OrthoDB" id="185373at2759"/>
<keyword evidence="4" id="KW-1185">Reference proteome</keyword>
<dbReference type="PANTHER" id="PTHR24015">
    <property type="entry name" value="OS07G0578800 PROTEIN-RELATED"/>
    <property type="match status" value="1"/>
</dbReference>
<dbReference type="InterPro" id="IPR002885">
    <property type="entry name" value="PPR_rpt"/>
</dbReference>
<evidence type="ECO:0000256" key="1">
    <source>
        <dbReference type="ARBA" id="ARBA00022737"/>
    </source>
</evidence>
<evidence type="ECO:0000256" key="2">
    <source>
        <dbReference type="SAM" id="MobiDB-lite"/>
    </source>
</evidence>
<dbReference type="PANTHER" id="PTHR24015:SF739">
    <property type="entry name" value="OS03G0644200 PROTEIN"/>
    <property type="match status" value="1"/>
</dbReference>
<dbReference type="AlphaFoldDB" id="A0A9D5H429"/>
<evidence type="ECO:0008006" key="5">
    <source>
        <dbReference type="Google" id="ProtNLM"/>
    </source>
</evidence>